<feature type="region of interest" description="Disordered" evidence="1">
    <location>
        <begin position="132"/>
        <end position="154"/>
    </location>
</feature>
<comment type="caution">
    <text evidence="2">The sequence shown here is derived from an EMBL/GenBank/DDBJ whole genome shotgun (WGS) entry which is preliminary data.</text>
</comment>
<keyword evidence="3" id="KW-1185">Reference proteome</keyword>
<protein>
    <submittedName>
        <fullName evidence="2">Uncharacterized protein</fullName>
    </submittedName>
</protein>
<gene>
    <name evidence="2" type="ORF">AVEN_261709_1</name>
</gene>
<name>A0A4Y2DXQ8_ARAVE</name>
<proteinExistence type="predicted"/>
<dbReference type="EMBL" id="BGPR01000444">
    <property type="protein sequence ID" value="GBM20588.1"/>
    <property type="molecule type" value="Genomic_DNA"/>
</dbReference>
<organism evidence="2 3">
    <name type="scientific">Araneus ventricosus</name>
    <name type="common">Orbweaver spider</name>
    <name type="synonym">Epeira ventricosa</name>
    <dbReference type="NCBI Taxonomy" id="182803"/>
    <lineage>
        <taxon>Eukaryota</taxon>
        <taxon>Metazoa</taxon>
        <taxon>Ecdysozoa</taxon>
        <taxon>Arthropoda</taxon>
        <taxon>Chelicerata</taxon>
        <taxon>Arachnida</taxon>
        <taxon>Araneae</taxon>
        <taxon>Araneomorphae</taxon>
        <taxon>Entelegynae</taxon>
        <taxon>Araneoidea</taxon>
        <taxon>Araneidae</taxon>
        <taxon>Araneus</taxon>
    </lineage>
</organism>
<accession>A0A4Y2DXQ8</accession>
<evidence type="ECO:0000256" key="1">
    <source>
        <dbReference type="SAM" id="MobiDB-lite"/>
    </source>
</evidence>
<dbReference type="AlphaFoldDB" id="A0A4Y2DXQ8"/>
<dbReference type="Proteomes" id="UP000499080">
    <property type="component" value="Unassembled WGS sequence"/>
</dbReference>
<evidence type="ECO:0000313" key="3">
    <source>
        <dbReference type="Proteomes" id="UP000499080"/>
    </source>
</evidence>
<evidence type="ECO:0000313" key="2">
    <source>
        <dbReference type="EMBL" id="GBM20588.1"/>
    </source>
</evidence>
<reference evidence="2 3" key="1">
    <citation type="journal article" date="2019" name="Sci. Rep.">
        <title>Orb-weaving spider Araneus ventricosus genome elucidates the spidroin gene catalogue.</title>
        <authorList>
            <person name="Kono N."/>
            <person name="Nakamura H."/>
            <person name="Ohtoshi R."/>
            <person name="Moran D.A.P."/>
            <person name="Shinohara A."/>
            <person name="Yoshida Y."/>
            <person name="Fujiwara M."/>
            <person name="Mori M."/>
            <person name="Tomita M."/>
            <person name="Arakawa K."/>
        </authorList>
    </citation>
    <scope>NUCLEOTIDE SEQUENCE [LARGE SCALE GENOMIC DNA]</scope>
</reference>
<dbReference type="OrthoDB" id="10530750at2759"/>
<sequence>MFIILFCDTVIVILEESRIRKPAWDVPRTSQPERPACARCLHEFVDPSPRGVHAERKKRGEVLLGQELEVQQVEAGVEDCEAGREAAAAAGTPATTGVHQEEDDAHLAADLEFVANGLGVHVVATEAEAPLNAGSERERKVRGRKERLSKEWCG</sequence>